<organism evidence="1 2">
    <name type="scientific">Candidatus Gottesmanbacteria bacterium GW2011_GWA1_44_24b</name>
    <dbReference type="NCBI Taxonomy" id="1618437"/>
    <lineage>
        <taxon>Bacteria</taxon>
        <taxon>Candidatus Gottesmaniibacteriota</taxon>
    </lineage>
</organism>
<reference evidence="1 2" key="1">
    <citation type="journal article" date="2015" name="Nature">
        <title>rRNA introns, odd ribosomes, and small enigmatic genomes across a large radiation of phyla.</title>
        <authorList>
            <person name="Brown C.T."/>
            <person name="Hug L.A."/>
            <person name="Thomas B.C."/>
            <person name="Sharon I."/>
            <person name="Castelle C.J."/>
            <person name="Singh A."/>
            <person name="Wilkins M.J."/>
            <person name="Williams K.H."/>
            <person name="Banfield J.F."/>
        </authorList>
    </citation>
    <scope>NUCLEOTIDE SEQUENCE [LARGE SCALE GENOMIC DNA]</scope>
</reference>
<proteinExistence type="predicted"/>
<dbReference type="InterPro" id="IPR017853">
    <property type="entry name" value="GH"/>
</dbReference>
<accession>A0A0G1IPI4</accession>
<dbReference type="Gene3D" id="3.20.20.80">
    <property type="entry name" value="Glycosidases"/>
    <property type="match status" value="1"/>
</dbReference>
<dbReference type="Proteomes" id="UP000034521">
    <property type="component" value="Unassembled WGS sequence"/>
</dbReference>
<dbReference type="SUPFAM" id="SSF49464">
    <property type="entry name" value="Carboxypeptidase regulatory domain-like"/>
    <property type="match status" value="1"/>
</dbReference>
<name>A0A0G1IPI4_9BACT</name>
<dbReference type="EMBL" id="LCIQ01000006">
    <property type="protein sequence ID" value="KKT61286.1"/>
    <property type="molecule type" value="Genomic_DNA"/>
</dbReference>
<gene>
    <name evidence="1" type="ORF">UW52_C0006G0007</name>
</gene>
<dbReference type="Gene3D" id="2.60.40.1120">
    <property type="entry name" value="Carboxypeptidase-like, regulatory domain"/>
    <property type="match status" value="1"/>
</dbReference>
<protein>
    <recommendedName>
        <fullName evidence="3">Glycoside hydrolase family 5 domain-containing protein</fullName>
    </recommendedName>
</protein>
<evidence type="ECO:0000313" key="1">
    <source>
        <dbReference type="EMBL" id="KKT61286.1"/>
    </source>
</evidence>
<evidence type="ECO:0000313" key="2">
    <source>
        <dbReference type="Proteomes" id="UP000034521"/>
    </source>
</evidence>
<dbReference type="SUPFAM" id="SSF51445">
    <property type="entry name" value="(Trans)glycosidases"/>
    <property type="match status" value="1"/>
</dbReference>
<evidence type="ECO:0008006" key="3">
    <source>
        <dbReference type="Google" id="ProtNLM"/>
    </source>
</evidence>
<dbReference type="InterPro" id="IPR008969">
    <property type="entry name" value="CarboxyPept-like_regulatory"/>
</dbReference>
<sequence length="428" mass="48478">MKRAVIITLFIAFITLWVVTKNIDHAAIPEPLSFIPWWNIQSVDTMKYSRDLTAEKINDPSFDSVIDQQVRDIAEIGATHVAIATPYDEEFLPFLKRWVSAARKYGLLVWFRGNFSGWEGWFGYPKISRDEHVVKTQNFILNHSDLFQDGDIFSGCPECENGGPGDPRQTGDVNGYRKFLITEYEVTKNTFTKIWKRVTSNYFSMNGDIARLIMDKPTTTALGGVVTIDHYVNTPERLVSDIREIAAQSGGKIFLGEFGVPIPDIHGKLNDKEQAQWIADALEKLVNEPSLVGLNYWVGVGGSTQIWDGEGNPKPAVFVLRAYFNPRVLEGTVIDQYKRPIKNAEVLSSHKNTMTDLSGHFSLPIIERDRQVTAFADGYTNTEHTIDKNSQYISIIIEKKYNNQLQMILDRLQVLFSKLVKLASFSSL</sequence>
<comment type="caution">
    <text evidence="1">The sequence shown here is derived from an EMBL/GenBank/DDBJ whole genome shotgun (WGS) entry which is preliminary data.</text>
</comment>
<dbReference type="AlphaFoldDB" id="A0A0G1IPI4"/>